<accession>A0ABW4BXQ8</accession>
<evidence type="ECO:0000313" key="1">
    <source>
        <dbReference type="EMBL" id="MFD1419996.1"/>
    </source>
</evidence>
<organism evidence="1 2">
    <name type="scientific">Lactiplantibacillus songbeiensis</name>
    <dbReference type="NCBI Taxonomy" id="2559920"/>
    <lineage>
        <taxon>Bacteria</taxon>
        <taxon>Bacillati</taxon>
        <taxon>Bacillota</taxon>
        <taxon>Bacilli</taxon>
        <taxon>Lactobacillales</taxon>
        <taxon>Lactobacillaceae</taxon>
        <taxon>Lactiplantibacillus</taxon>
    </lineage>
</organism>
<evidence type="ECO:0000313" key="2">
    <source>
        <dbReference type="Proteomes" id="UP001597188"/>
    </source>
</evidence>
<dbReference type="RefSeq" id="WP_263390722.1">
    <property type="nucleotide sequence ID" value="NZ_BJDL01000010.1"/>
</dbReference>
<name>A0ABW4BXQ8_9LACO</name>
<reference evidence="2" key="1">
    <citation type="journal article" date="2019" name="Int. J. Syst. Evol. Microbiol.">
        <title>The Global Catalogue of Microorganisms (GCM) 10K type strain sequencing project: providing services to taxonomists for standard genome sequencing and annotation.</title>
        <authorList>
            <consortium name="The Broad Institute Genomics Platform"/>
            <consortium name="The Broad Institute Genome Sequencing Center for Infectious Disease"/>
            <person name="Wu L."/>
            <person name="Ma J."/>
        </authorList>
    </citation>
    <scope>NUCLEOTIDE SEQUENCE [LARGE SCALE GENOMIC DNA]</scope>
    <source>
        <strain evidence="2">CCM 8931</strain>
    </source>
</reference>
<sequence>MTATLVNYLEFMATRLPNHQITVQKAIALTMTMAENLNTDF</sequence>
<protein>
    <submittedName>
        <fullName evidence="1">Uncharacterized protein</fullName>
    </submittedName>
</protein>
<dbReference type="EMBL" id="JBHTOJ010000008">
    <property type="protein sequence ID" value="MFD1419996.1"/>
    <property type="molecule type" value="Genomic_DNA"/>
</dbReference>
<dbReference type="Proteomes" id="UP001597188">
    <property type="component" value="Unassembled WGS sequence"/>
</dbReference>
<comment type="caution">
    <text evidence="1">The sequence shown here is derived from an EMBL/GenBank/DDBJ whole genome shotgun (WGS) entry which is preliminary data.</text>
</comment>
<proteinExistence type="predicted"/>
<keyword evidence="2" id="KW-1185">Reference proteome</keyword>
<gene>
    <name evidence="1" type="ORF">ACFQ5L_03350</name>
</gene>